<feature type="signal peptide" evidence="2">
    <location>
        <begin position="1"/>
        <end position="20"/>
    </location>
</feature>
<evidence type="ECO:0000256" key="2">
    <source>
        <dbReference type="SAM" id="SignalP"/>
    </source>
</evidence>
<protein>
    <submittedName>
        <fullName evidence="3">Uncharacterized protein</fullName>
    </submittedName>
</protein>
<dbReference type="EMBL" id="VSWC01000014">
    <property type="protein sequence ID" value="KAA1115487.1"/>
    <property type="molecule type" value="Genomic_DNA"/>
</dbReference>
<name>A0A5B0QQ88_PUCGR</name>
<dbReference type="AlphaFoldDB" id="A0A5B0QQ88"/>
<keyword evidence="2" id="KW-0732">Signal</keyword>
<evidence type="ECO:0000313" key="4">
    <source>
        <dbReference type="Proteomes" id="UP000324748"/>
    </source>
</evidence>
<dbReference type="Proteomes" id="UP000324748">
    <property type="component" value="Unassembled WGS sequence"/>
</dbReference>
<feature type="chain" id="PRO_5022858524" evidence="2">
    <location>
        <begin position="21"/>
        <end position="375"/>
    </location>
</feature>
<feature type="compositionally biased region" description="Low complexity" evidence="1">
    <location>
        <begin position="92"/>
        <end position="102"/>
    </location>
</feature>
<sequence length="375" mass="43064">MFLTKILVAFQLFHCYSVSAHPALISRGMSKRSFEGTPTHISHPEIETAGKIQLQSIIYPSDPLCYMGRQEPEVGGSSGAFTQRKGKDHSSRIQSSSNLSSSHNEKEEEDMEGFTQKLVGKNQQENFNFLSNMLSSLGIGNNKARDCNASQDAEEEEIPSESEMEKLQSLNNSIAQIDYQKIELPHKIYPSGNGELKFLEKSTAYKGIIISNKSPVHKLFEYYEKKFFENEMKYDRKLFNIHDFLLTPFYSLDIQDTQRQLLSKNVIEDWNLSPVYDPKKLEIEIWGFTKWILDNYISHVSAAYKSAIKKHLSEQTLESVEVDAHKSIISLLDQQFYFINHTTLNEIIRCSYQIAINNLYINRYLKVGTKVVAKE</sequence>
<organism evidence="3 4">
    <name type="scientific">Puccinia graminis f. sp. tritici</name>
    <dbReference type="NCBI Taxonomy" id="56615"/>
    <lineage>
        <taxon>Eukaryota</taxon>
        <taxon>Fungi</taxon>
        <taxon>Dikarya</taxon>
        <taxon>Basidiomycota</taxon>
        <taxon>Pucciniomycotina</taxon>
        <taxon>Pucciniomycetes</taxon>
        <taxon>Pucciniales</taxon>
        <taxon>Pucciniaceae</taxon>
        <taxon>Puccinia</taxon>
    </lineage>
</organism>
<evidence type="ECO:0000313" key="3">
    <source>
        <dbReference type="EMBL" id="KAA1115487.1"/>
    </source>
</evidence>
<feature type="region of interest" description="Disordered" evidence="1">
    <location>
        <begin position="69"/>
        <end position="113"/>
    </location>
</feature>
<accession>A0A5B0QQ88</accession>
<gene>
    <name evidence="3" type="ORF">PGT21_036882</name>
</gene>
<reference evidence="3 4" key="1">
    <citation type="submission" date="2019-05" db="EMBL/GenBank/DDBJ databases">
        <title>Emergence of the Ug99 lineage of the wheat stem rust pathogen through somatic hybridization.</title>
        <authorList>
            <person name="Li F."/>
            <person name="Upadhyaya N.M."/>
            <person name="Sperschneider J."/>
            <person name="Matny O."/>
            <person name="Nguyen-Phuc H."/>
            <person name="Mago R."/>
            <person name="Raley C."/>
            <person name="Miller M.E."/>
            <person name="Silverstein K.A.T."/>
            <person name="Henningsen E."/>
            <person name="Hirsch C.D."/>
            <person name="Visser B."/>
            <person name="Pretorius Z.A."/>
            <person name="Steffenson B.J."/>
            <person name="Schwessinger B."/>
            <person name="Dodds P.N."/>
            <person name="Figueroa M."/>
        </authorList>
    </citation>
    <scope>NUCLEOTIDE SEQUENCE [LARGE SCALE GENOMIC DNA]</scope>
    <source>
        <strain evidence="3">21-0</strain>
    </source>
</reference>
<evidence type="ECO:0000256" key="1">
    <source>
        <dbReference type="SAM" id="MobiDB-lite"/>
    </source>
</evidence>
<comment type="caution">
    <text evidence="3">The sequence shown here is derived from an EMBL/GenBank/DDBJ whole genome shotgun (WGS) entry which is preliminary data.</text>
</comment>
<keyword evidence="4" id="KW-1185">Reference proteome</keyword>
<proteinExistence type="predicted"/>